<dbReference type="EMBL" id="LZZM01000053">
    <property type="protein sequence ID" value="OOM81673.1"/>
    <property type="molecule type" value="Genomic_DNA"/>
</dbReference>
<sequence>MEKLNKLCVMCGAIDYDGIILNGETICKACEEKIINTKVVDSDYDIYKEKIKIVLFDQHAIE</sequence>
<evidence type="ECO:0000313" key="1">
    <source>
        <dbReference type="EMBL" id="OOM81673.1"/>
    </source>
</evidence>
<comment type="caution">
    <text evidence="1">The sequence shown here is derived from an EMBL/GenBank/DDBJ whole genome shotgun (WGS) entry which is preliminary data.</text>
</comment>
<dbReference type="InterPro" id="IPR019700">
    <property type="entry name" value="Sigma-G_inhibitor_Gin"/>
</dbReference>
<dbReference type="Proteomes" id="UP000190890">
    <property type="component" value="Unassembled WGS sequence"/>
</dbReference>
<name>A0A1S8TV42_9CLOT</name>
<dbReference type="RefSeq" id="WP_077846125.1">
    <property type="nucleotide sequence ID" value="NZ_LZZM01000053.1"/>
</dbReference>
<gene>
    <name evidence="1" type="ORF">CLPUN_08560</name>
</gene>
<reference evidence="1 2" key="1">
    <citation type="submission" date="2016-05" db="EMBL/GenBank/DDBJ databases">
        <title>Microbial solvent formation.</title>
        <authorList>
            <person name="Poehlein A."/>
            <person name="Montoya Solano J.D."/>
            <person name="Flitsch S."/>
            <person name="Krabben P."/>
            <person name="Duerre P."/>
            <person name="Daniel R."/>
        </authorList>
    </citation>
    <scope>NUCLEOTIDE SEQUENCE [LARGE SCALE GENOMIC DNA]</scope>
    <source>
        <strain evidence="1 2">DSM 2619</strain>
    </source>
</reference>
<dbReference type="STRING" id="29367.CLPUN_08560"/>
<dbReference type="AlphaFoldDB" id="A0A1S8TV42"/>
<evidence type="ECO:0000313" key="2">
    <source>
        <dbReference type="Proteomes" id="UP000190890"/>
    </source>
</evidence>
<dbReference type="Pfam" id="PF10764">
    <property type="entry name" value="Gin"/>
    <property type="match status" value="1"/>
</dbReference>
<proteinExistence type="predicted"/>
<protein>
    <submittedName>
        <fullName evidence="1">Inhibitor of sigma-G Gin</fullName>
    </submittedName>
</protein>
<organism evidence="1 2">
    <name type="scientific">Clostridium puniceum</name>
    <dbReference type="NCBI Taxonomy" id="29367"/>
    <lineage>
        <taxon>Bacteria</taxon>
        <taxon>Bacillati</taxon>
        <taxon>Bacillota</taxon>
        <taxon>Clostridia</taxon>
        <taxon>Eubacteriales</taxon>
        <taxon>Clostridiaceae</taxon>
        <taxon>Clostridium</taxon>
    </lineage>
</organism>
<dbReference type="OrthoDB" id="1753657at2"/>
<accession>A0A1S8TV42</accession>
<keyword evidence="2" id="KW-1185">Reference proteome</keyword>